<dbReference type="AlphaFoldDB" id="A0A6I8PJZ0"/>
<dbReference type="FunFam" id="3.30.160.60:FF:000245">
    <property type="entry name" value="zinc finger protein Gfi-1"/>
    <property type="match status" value="1"/>
</dbReference>
<feature type="domain" description="C2H2-type" evidence="9">
    <location>
        <begin position="225"/>
        <end position="252"/>
    </location>
</feature>
<dbReference type="GO" id="GO:0000978">
    <property type="term" value="F:RNA polymerase II cis-regulatory region sequence-specific DNA binding"/>
    <property type="evidence" value="ECO:0000318"/>
    <property type="project" value="GO_Central"/>
</dbReference>
<reference evidence="10 11" key="1">
    <citation type="journal article" date="2008" name="Nature">
        <title>Genome analysis of the platypus reveals unique signatures of evolution.</title>
        <authorList>
            <person name="Warren W.C."/>
            <person name="Hillier L.W."/>
            <person name="Marshall Graves J.A."/>
            <person name="Birney E."/>
            <person name="Ponting C.P."/>
            <person name="Grutzner F."/>
            <person name="Belov K."/>
            <person name="Miller W."/>
            <person name="Clarke L."/>
            <person name="Chinwalla A.T."/>
            <person name="Yang S.P."/>
            <person name="Heger A."/>
            <person name="Locke D.P."/>
            <person name="Miethke P."/>
            <person name="Waters P.D."/>
            <person name="Veyrunes F."/>
            <person name="Fulton L."/>
            <person name="Fulton B."/>
            <person name="Graves T."/>
            <person name="Wallis J."/>
            <person name="Puente X.S."/>
            <person name="Lopez-Otin C."/>
            <person name="Ordonez G.R."/>
            <person name="Eichler E.E."/>
            <person name="Chen L."/>
            <person name="Cheng Z."/>
            <person name="Deakin J.E."/>
            <person name="Alsop A."/>
            <person name="Thompson K."/>
            <person name="Kirby P."/>
            <person name="Papenfuss A.T."/>
            <person name="Wakefield M.J."/>
            <person name="Olender T."/>
            <person name="Lancet D."/>
            <person name="Huttley G.A."/>
            <person name="Smit A.F."/>
            <person name="Pask A."/>
            <person name="Temple-Smith P."/>
            <person name="Batzer M.A."/>
            <person name="Walker J.A."/>
            <person name="Konkel M.K."/>
            <person name="Harris R.S."/>
            <person name="Whittington C.M."/>
            <person name="Wong E.S."/>
            <person name="Gemmell N.J."/>
            <person name="Buschiazzo E."/>
            <person name="Vargas Jentzsch I.M."/>
            <person name="Merkel A."/>
            <person name="Schmitz J."/>
            <person name="Zemann A."/>
            <person name="Churakov G."/>
            <person name="Kriegs J.O."/>
            <person name="Brosius J."/>
            <person name="Murchison E.P."/>
            <person name="Sachidanandam R."/>
            <person name="Smith C."/>
            <person name="Hannon G.J."/>
            <person name="Tsend-Ayush E."/>
            <person name="McMillan D."/>
            <person name="Attenborough R."/>
            <person name="Rens W."/>
            <person name="Ferguson-Smith M."/>
            <person name="Lefevre C.M."/>
            <person name="Sharp J.A."/>
            <person name="Nicholas K.R."/>
            <person name="Ray D.A."/>
            <person name="Kube M."/>
            <person name="Reinhardt R."/>
            <person name="Pringle T.H."/>
            <person name="Taylor J."/>
            <person name="Jones R.C."/>
            <person name="Nixon B."/>
            <person name="Dacheux J.L."/>
            <person name="Niwa H."/>
            <person name="Sekita Y."/>
            <person name="Huang X."/>
            <person name="Stark A."/>
            <person name="Kheradpour P."/>
            <person name="Kellis M."/>
            <person name="Flicek P."/>
            <person name="Chen Y."/>
            <person name="Webber C."/>
            <person name="Hardison R."/>
            <person name="Nelson J."/>
            <person name="Hallsworth-Pepin K."/>
            <person name="Delehaunty K."/>
            <person name="Markovic C."/>
            <person name="Minx P."/>
            <person name="Feng Y."/>
            <person name="Kremitzki C."/>
            <person name="Mitreva M."/>
            <person name="Glasscock J."/>
            <person name="Wylie T."/>
            <person name="Wohldmann P."/>
            <person name="Thiru P."/>
            <person name="Nhan M.N."/>
            <person name="Pohl C.S."/>
            <person name="Smith S.M."/>
            <person name="Hou S."/>
            <person name="Nefedov M."/>
            <person name="de Jong P.J."/>
            <person name="Renfree M.B."/>
            <person name="Mardis E.R."/>
            <person name="Wilson R.K."/>
        </authorList>
    </citation>
    <scope>NUCLEOTIDE SEQUENCE [LARGE SCALE GENOMIC DNA]</scope>
    <source>
        <strain evidence="10 11">Glennie</strain>
    </source>
</reference>
<evidence type="ECO:0000256" key="7">
    <source>
        <dbReference type="PROSITE-ProRule" id="PRU00042"/>
    </source>
</evidence>
<dbReference type="InterPro" id="IPR013087">
    <property type="entry name" value="Znf_C2H2_type"/>
</dbReference>
<evidence type="ECO:0000256" key="1">
    <source>
        <dbReference type="ARBA" id="ARBA00004123"/>
    </source>
</evidence>
<dbReference type="InParanoid" id="A0A6I8PJZ0"/>
<dbReference type="Ensembl" id="ENSOANT00000054267.1">
    <property type="protein sequence ID" value="ENSOANP00000054468.1"/>
    <property type="gene ID" value="ENSOANG00000036052.1"/>
</dbReference>
<organism evidence="10 11">
    <name type="scientific">Ornithorhynchus anatinus</name>
    <name type="common">Duckbill platypus</name>
    <dbReference type="NCBI Taxonomy" id="9258"/>
    <lineage>
        <taxon>Eukaryota</taxon>
        <taxon>Metazoa</taxon>
        <taxon>Chordata</taxon>
        <taxon>Craniata</taxon>
        <taxon>Vertebrata</taxon>
        <taxon>Euteleostomi</taxon>
        <taxon>Mammalia</taxon>
        <taxon>Monotremata</taxon>
        <taxon>Ornithorhynchidae</taxon>
        <taxon>Ornithorhynchus</taxon>
    </lineage>
</organism>
<dbReference type="Proteomes" id="UP000002279">
    <property type="component" value="Chromosome X1"/>
</dbReference>
<feature type="domain" description="C2H2-type" evidence="9">
    <location>
        <begin position="253"/>
        <end position="280"/>
    </location>
</feature>
<gene>
    <name evidence="10" type="primary">LOC100084866</name>
</gene>
<keyword evidence="2" id="KW-0479">Metal-binding</keyword>
<dbReference type="SUPFAM" id="SSF57667">
    <property type="entry name" value="beta-beta-alpha zinc fingers"/>
    <property type="match status" value="2"/>
</dbReference>
<evidence type="ECO:0000256" key="3">
    <source>
        <dbReference type="ARBA" id="ARBA00022737"/>
    </source>
</evidence>
<protein>
    <recommendedName>
        <fullName evidence="9">C2H2-type domain-containing protein</fullName>
    </recommendedName>
</protein>
<feature type="compositionally biased region" description="Pro residues" evidence="8">
    <location>
        <begin position="129"/>
        <end position="146"/>
    </location>
</feature>
<dbReference type="InterPro" id="IPR050331">
    <property type="entry name" value="Zinc_finger"/>
</dbReference>
<evidence type="ECO:0000259" key="9">
    <source>
        <dbReference type="PROSITE" id="PS50157"/>
    </source>
</evidence>
<evidence type="ECO:0000256" key="6">
    <source>
        <dbReference type="ARBA" id="ARBA00023242"/>
    </source>
</evidence>
<accession>A0A6I8PJZ0</accession>
<keyword evidence="4 7" id="KW-0863">Zinc-finger</keyword>
<reference evidence="10" key="3">
    <citation type="submission" date="2025-09" db="UniProtKB">
        <authorList>
            <consortium name="Ensembl"/>
        </authorList>
    </citation>
    <scope>IDENTIFICATION</scope>
    <source>
        <strain evidence="10">Glennie</strain>
    </source>
</reference>
<feature type="domain" description="C2H2-type" evidence="9">
    <location>
        <begin position="197"/>
        <end position="224"/>
    </location>
</feature>
<dbReference type="PROSITE" id="PS50157">
    <property type="entry name" value="ZINC_FINGER_C2H2_2"/>
    <property type="match status" value="3"/>
</dbReference>
<dbReference type="GeneTree" id="ENSGT00940000156166"/>
<dbReference type="GO" id="GO:0005634">
    <property type="term" value="C:nucleus"/>
    <property type="evidence" value="ECO:0007669"/>
    <property type="project" value="UniProtKB-SubCell"/>
</dbReference>
<dbReference type="GO" id="GO:0008270">
    <property type="term" value="F:zinc ion binding"/>
    <property type="evidence" value="ECO:0007669"/>
    <property type="project" value="UniProtKB-KW"/>
</dbReference>
<evidence type="ECO:0000313" key="10">
    <source>
        <dbReference type="Ensembl" id="ENSOANP00000054468.1"/>
    </source>
</evidence>
<dbReference type="SMART" id="SM00355">
    <property type="entry name" value="ZnF_C2H2"/>
    <property type="match status" value="3"/>
</dbReference>
<proteinExistence type="predicted"/>
<feature type="region of interest" description="Disordered" evidence="8">
    <location>
        <begin position="45"/>
        <end position="192"/>
    </location>
</feature>
<name>A0A6I8PJZ0_ORNAN</name>
<feature type="compositionally biased region" description="Basic residues" evidence="8">
    <location>
        <begin position="272"/>
        <end position="287"/>
    </location>
</feature>
<keyword evidence="3" id="KW-0677">Repeat</keyword>
<sequence>MMSPQMPRCPVPPTLRPRTFGRFLFPLPDRFPGSLIVHTFGIQPNRPWVTRESGDGGAGERDRGILPPQPPPTPPFTASAMPRSFLVRSRRPPGRREPRAPADSGAFLPGEMPRPIRRQTWDGGERSPSPGPSGPSAPAFPTPAPPDLQLAWPSPVPPCIPRDTPRGLEPPACARGGPPPPPEFPERPNQAPKEKLFPCRVCGKSFRRSSTLATHLLIHSGTRPHPCPFCAKRFHQKSDMKKHTFIHTGEKPHRCGVCGKSFSQSSNLLTHSRQHGLARPLPRRLHQPRPPPAAPLPPHPSRI</sequence>
<feature type="compositionally biased region" description="Basic and acidic residues" evidence="8">
    <location>
        <begin position="52"/>
        <end position="64"/>
    </location>
</feature>
<dbReference type="FunFam" id="3.30.160.60:FF:000345">
    <property type="entry name" value="Zinc finger protein Gfi-1"/>
    <property type="match status" value="1"/>
</dbReference>
<dbReference type="GO" id="GO:0003700">
    <property type="term" value="F:DNA-binding transcription factor activity"/>
    <property type="evidence" value="ECO:0000318"/>
    <property type="project" value="GO_Central"/>
</dbReference>
<dbReference type="Gene3D" id="3.30.160.60">
    <property type="entry name" value="Classic Zinc Finger"/>
    <property type="match status" value="3"/>
</dbReference>
<dbReference type="Bgee" id="ENSOANG00000036052">
    <property type="expression patterns" value="Expressed in fibroblast and 1 other cell type or tissue"/>
</dbReference>
<evidence type="ECO:0000256" key="4">
    <source>
        <dbReference type="ARBA" id="ARBA00022771"/>
    </source>
</evidence>
<reference evidence="10" key="2">
    <citation type="submission" date="2025-08" db="UniProtKB">
        <authorList>
            <consortium name="Ensembl"/>
        </authorList>
    </citation>
    <scope>IDENTIFICATION</scope>
    <source>
        <strain evidence="10">Glennie</strain>
    </source>
</reference>
<dbReference type="PANTHER" id="PTHR16515:SF49">
    <property type="entry name" value="GASTRULA ZINC FINGER PROTEIN XLCGF49.1-LIKE-RELATED"/>
    <property type="match status" value="1"/>
</dbReference>
<evidence type="ECO:0000313" key="11">
    <source>
        <dbReference type="Proteomes" id="UP000002279"/>
    </source>
</evidence>
<feature type="compositionally biased region" description="Pro residues" evidence="8">
    <location>
        <begin position="288"/>
        <end position="303"/>
    </location>
</feature>
<dbReference type="FunFam" id="3.30.160.60:FF:000538">
    <property type="entry name" value="zinc finger protein 853"/>
    <property type="match status" value="1"/>
</dbReference>
<evidence type="ECO:0000256" key="5">
    <source>
        <dbReference type="ARBA" id="ARBA00022833"/>
    </source>
</evidence>
<keyword evidence="11" id="KW-1185">Reference proteome</keyword>
<dbReference type="InterPro" id="IPR036236">
    <property type="entry name" value="Znf_C2H2_sf"/>
</dbReference>
<keyword evidence="5" id="KW-0862">Zinc</keyword>
<comment type="subcellular location">
    <subcellularLocation>
        <location evidence="1">Nucleus</location>
    </subcellularLocation>
</comment>
<evidence type="ECO:0000256" key="2">
    <source>
        <dbReference type="ARBA" id="ARBA00022723"/>
    </source>
</evidence>
<dbReference type="Pfam" id="PF00096">
    <property type="entry name" value="zf-C2H2"/>
    <property type="match status" value="2"/>
</dbReference>
<dbReference type="OMA" id="YAAPCAR"/>
<evidence type="ECO:0000256" key="8">
    <source>
        <dbReference type="SAM" id="MobiDB-lite"/>
    </source>
</evidence>
<dbReference type="PANTHER" id="PTHR16515">
    <property type="entry name" value="PR DOMAIN ZINC FINGER PROTEIN"/>
    <property type="match status" value="1"/>
</dbReference>
<keyword evidence="6" id="KW-0539">Nucleus</keyword>
<feature type="region of interest" description="Disordered" evidence="8">
    <location>
        <begin position="266"/>
        <end position="303"/>
    </location>
</feature>
<dbReference type="GO" id="GO:0006357">
    <property type="term" value="P:regulation of transcription by RNA polymerase II"/>
    <property type="evidence" value="ECO:0000318"/>
    <property type="project" value="GO_Central"/>
</dbReference>
<dbReference type="PROSITE" id="PS00028">
    <property type="entry name" value="ZINC_FINGER_C2H2_1"/>
    <property type="match status" value="3"/>
</dbReference>